<name>A0A238VZK6_9RHOB</name>
<dbReference type="EMBL" id="FZNN01000004">
    <property type="protein sequence ID" value="SNR39732.1"/>
    <property type="molecule type" value="Genomic_DNA"/>
</dbReference>
<reference evidence="1 2" key="1">
    <citation type="submission" date="2017-06" db="EMBL/GenBank/DDBJ databases">
        <authorList>
            <person name="Kim H.J."/>
            <person name="Triplett B.A."/>
        </authorList>
    </citation>
    <scope>NUCLEOTIDE SEQUENCE [LARGE SCALE GENOMIC DNA]</scope>
    <source>
        <strain evidence="1 2">DSM 29052</strain>
    </source>
</reference>
<evidence type="ECO:0008006" key="3">
    <source>
        <dbReference type="Google" id="ProtNLM"/>
    </source>
</evidence>
<evidence type="ECO:0000313" key="1">
    <source>
        <dbReference type="EMBL" id="SNR39732.1"/>
    </source>
</evidence>
<evidence type="ECO:0000313" key="2">
    <source>
        <dbReference type="Proteomes" id="UP000198417"/>
    </source>
</evidence>
<dbReference type="InterPro" id="IPR046229">
    <property type="entry name" value="TnpC-like"/>
</dbReference>
<gene>
    <name evidence="1" type="ORF">SAMN06265370_1044</name>
</gene>
<accession>A0A238VZK6</accession>
<organism evidence="1 2">
    <name type="scientific">Puniceibacterium sediminis</name>
    <dbReference type="NCBI Taxonomy" id="1608407"/>
    <lineage>
        <taxon>Bacteria</taxon>
        <taxon>Pseudomonadati</taxon>
        <taxon>Pseudomonadota</taxon>
        <taxon>Alphaproteobacteria</taxon>
        <taxon>Rhodobacterales</taxon>
        <taxon>Paracoccaceae</taxon>
        <taxon>Puniceibacterium</taxon>
    </lineage>
</organism>
<sequence>MSGIAEACGFDRQILYKNPQAKKLLNEAIKHKGLKGIEARDGNTDAERIALERQITALQQTNSSLIAEVYDLRQKLKRFKHIEEMIELGIRVII</sequence>
<protein>
    <recommendedName>
        <fullName evidence="3">Transposase</fullName>
    </recommendedName>
</protein>
<dbReference type="AlphaFoldDB" id="A0A238VZK6"/>
<proteinExistence type="predicted"/>
<keyword evidence="2" id="KW-1185">Reference proteome</keyword>
<dbReference type="Pfam" id="PF19776">
    <property type="entry name" value="DUF6262"/>
    <property type="match status" value="1"/>
</dbReference>
<dbReference type="Proteomes" id="UP000198417">
    <property type="component" value="Unassembled WGS sequence"/>
</dbReference>